<dbReference type="OrthoDB" id="2968479at2"/>
<dbReference type="PROSITE" id="PS50943">
    <property type="entry name" value="HTH_CROC1"/>
    <property type="match status" value="1"/>
</dbReference>
<dbReference type="AlphaFoldDB" id="A0A370G870"/>
<dbReference type="Proteomes" id="UP000255326">
    <property type="component" value="Unassembled WGS sequence"/>
</dbReference>
<keyword evidence="3" id="KW-1185">Reference proteome</keyword>
<evidence type="ECO:0000259" key="1">
    <source>
        <dbReference type="PROSITE" id="PS50943"/>
    </source>
</evidence>
<reference evidence="2 3" key="1">
    <citation type="submission" date="2018-07" db="EMBL/GenBank/DDBJ databases">
        <title>Genomic Encyclopedia of Type Strains, Phase IV (KMG-IV): sequencing the most valuable type-strain genomes for metagenomic binning, comparative biology and taxonomic classification.</title>
        <authorList>
            <person name="Goeker M."/>
        </authorList>
    </citation>
    <scope>NUCLEOTIDE SEQUENCE [LARGE SCALE GENOMIC DNA]</scope>
    <source>
        <strain evidence="2 3">DSM 25281</strain>
    </source>
</reference>
<name>A0A370G870_9BACI</name>
<dbReference type="Gene3D" id="1.10.260.40">
    <property type="entry name" value="lambda repressor-like DNA-binding domains"/>
    <property type="match status" value="1"/>
</dbReference>
<dbReference type="SMART" id="SM00530">
    <property type="entry name" value="HTH_XRE"/>
    <property type="match status" value="1"/>
</dbReference>
<evidence type="ECO:0000313" key="2">
    <source>
        <dbReference type="EMBL" id="RDI39992.1"/>
    </source>
</evidence>
<dbReference type="SUPFAM" id="SSF47413">
    <property type="entry name" value="lambda repressor-like DNA-binding domains"/>
    <property type="match status" value="1"/>
</dbReference>
<dbReference type="EMBL" id="QQAY01000013">
    <property type="protein sequence ID" value="RDI39992.1"/>
    <property type="molecule type" value="Genomic_DNA"/>
</dbReference>
<dbReference type="InterPro" id="IPR010982">
    <property type="entry name" value="Lambda_DNA-bd_dom_sf"/>
</dbReference>
<protein>
    <submittedName>
        <fullName evidence="2">Helix-turn-helix protein</fullName>
    </submittedName>
</protein>
<feature type="domain" description="HTH cro/C1-type" evidence="1">
    <location>
        <begin position="7"/>
        <end position="62"/>
    </location>
</feature>
<proteinExistence type="predicted"/>
<accession>A0A370G870</accession>
<dbReference type="GO" id="GO:0003677">
    <property type="term" value="F:DNA binding"/>
    <property type="evidence" value="ECO:0007669"/>
    <property type="project" value="InterPro"/>
</dbReference>
<organism evidence="2 3">
    <name type="scientific">Falsibacillus pallidus</name>
    <dbReference type="NCBI Taxonomy" id="493781"/>
    <lineage>
        <taxon>Bacteria</taxon>
        <taxon>Bacillati</taxon>
        <taxon>Bacillota</taxon>
        <taxon>Bacilli</taxon>
        <taxon>Bacillales</taxon>
        <taxon>Bacillaceae</taxon>
        <taxon>Falsibacillus</taxon>
    </lineage>
</organism>
<comment type="caution">
    <text evidence="2">The sequence shown here is derived from an EMBL/GenBank/DDBJ whole genome shotgun (WGS) entry which is preliminary data.</text>
</comment>
<sequence length="132" mass="15806">MSFHIRLREYRERVLQISQIEAAARLNLTQTSYSRYETGERGLTYEMLIHIKEGLYIPNNHFAYLLTGEEERAMDPMVLRENYQDAETAEIMKYVESNDSLKSFLLQLIRVPEKKRNPFIKSMIYMLKQLFF</sequence>
<dbReference type="InterPro" id="IPR001387">
    <property type="entry name" value="Cro/C1-type_HTH"/>
</dbReference>
<evidence type="ECO:0000313" key="3">
    <source>
        <dbReference type="Proteomes" id="UP000255326"/>
    </source>
</evidence>
<gene>
    <name evidence="2" type="ORF">DFR59_11313</name>
</gene>
<dbReference type="CDD" id="cd00093">
    <property type="entry name" value="HTH_XRE"/>
    <property type="match status" value="1"/>
</dbReference>
<dbReference type="Pfam" id="PF01381">
    <property type="entry name" value="HTH_3"/>
    <property type="match status" value="1"/>
</dbReference>
<dbReference type="RefSeq" id="WP_114746571.1">
    <property type="nucleotide sequence ID" value="NZ_QQAY01000013.1"/>
</dbReference>